<proteinExistence type="predicted"/>
<accession>A0A1J4JKJ1</accession>
<name>A0A1J4JKJ1_9EUKA</name>
<dbReference type="EMBL" id="MLAK01000994">
    <property type="protein sequence ID" value="OHS99626.1"/>
    <property type="molecule type" value="Genomic_DNA"/>
</dbReference>
<dbReference type="Proteomes" id="UP000179807">
    <property type="component" value="Unassembled WGS sequence"/>
</dbReference>
<dbReference type="RefSeq" id="XP_068352763.1">
    <property type="nucleotide sequence ID" value="XM_068509319.1"/>
</dbReference>
<sequence length="91" mass="10880">MLEKRKQLEKIEKMKQTQQRIQEIELQKEEQRLISELAQRTPISAEEAELCKMYEEALELENCENLNEEKLIELAQKIGMDYNSLKKRIKA</sequence>
<dbReference type="AlphaFoldDB" id="A0A1J4JKJ1"/>
<gene>
    <name evidence="1" type="ORF">TRFO_33855</name>
</gene>
<organism evidence="1 2">
    <name type="scientific">Tritrichomonas foetus</name>
    <dbReference type="NCBI Taxonomy" id="1144522"/>
    <lineage>
        <taxon>Eukaryota</taxon>
        <taxon>Metamonada</taxon>
        <taxon>Parabasalia</taxon>
        <taxon>Tritrichomonadida</taxon>
        <taxon>Tritrichomonadidae</taxon>
        <taxon>Tritrichomonas</taxon>
    </lineage>
</organism>
<protein>
    <submittedName>
        <fullName evidence="1">Uncharacterized protein</fullName>
    </submittedName>
</protein>
<evidence type="ECO:0000313" key="2">
    <source>
        <dbReference type="Proteomes" id="UP000179807"/>
    </source>
</evidence>
<keyword evidence="2" id="KW-1185">Reference proteome</keyword>
<comment type="caution">
    <text evidence="1">The sequence shown here is derived from an EMBL/GenBank/DDBJ whole genome shotgun (WGS) entry which is preliminary data.</text>
</comment>
<dbReference type="GeneID" id="94844023"/>
<dbReference type="VEuPathDB" id="TrichDB:TRFO_33855"/>
<reference evidence="1" key="1">
    <citation type="submission" date="2016-10" db="EMBL/GenBank/DDBJ databases">
        <authorList>
            <person name="Benchimol M."/>
            <person name="Almeida L.G."/>
            <person name="Vasconcelos A.T."/>
            <person name="Perreira-Neves A."/>
            <person name="Rosa I.A."/>
            <person name="Tasca T."/>
            <person name="Bogo M.R."/>
            <person name="de Souza W."/>
        </authorList>
    </citation>
    <scope>NUCLEOTIDE SEQUENCE [LARGE SCALE GENOMIC DNA]</scope>
    <source>
        <strain evidence="1">K</strain>
    </source>
</reference>
<evidence type="ECO:0000313" key="1">
    <source>
        <dbReference type="EMBL" id="OHS99626.1"/>
    </source>
</evidence>